<protein>
    <recommendedName>
        <fullName evidence="2">MrfA-like Zn-binding domain-containing protein</fullName>
    </recommendedName>
</protein>
<dbReference type="Pfam" id="PF09369">
    <property type="entry name" value="MZB"/>
    <property type="match status" value="1"/>
</dbReference>
<keyword evidence="1" id="KW-0175">Coiled coil</keyword>
<keyword evidence="4" id="KW-1185">Reference proteome</keyword>
<evidence type="ECO:0000256" key="1">
    <source>
        <dbReference type="SAM" id="Coils"/>
    </source>
</evidence>
<evidence type="ECO:0000259" key="2">
    <source>
        <dbReference type="Pfam" id="PF09369"/>
    </source>
</evidence>
<accession>A0A2U2JA68</accession>
<evidence type="ECO:0000313" key="4">
    <source>
        <dbReference type="Proteomes" id="UP000245670"/>
    </source>
</evidence>
<reference evidence="3 4" key="1">
    <citation type="submission" date="2018-05" db="EMBL/GenBank/DDBJ databases">
        <title>Polaribacter aquimarinus sp. nov., isolated from sediment in a sediment of sea.</title>
        <authorList>
            <person name="Lu D."/>
        </authorList>
    </citation>
    <scope>NUCLEOTIDE SEQUENCE [LARGE SCALE GENOMIC DNA]</scope>
    <source>
        <strain evidence="3 4">ZY113</strain>
    </source>
</reference>
<name>A0A2U2JA68_9FLAO</name>
<dbReference type="OrthoDB" id="9134227at2"/>
<dbReference type="EMBL" id="QFFG01000003">
    <property type="protein sequence ID" value="PWG05215.1"/>
    <property type="molecule type" value="Genomic_DNA"/>
</dbReference>
<gene>
    <name evidence="3" type="ORF">DIS07_08185</name>
</gene>
<feature type="coiled-coil region" evidence="1">
    <location>
        <begin position="372"/>
        <end position="399"/>
    </location>
</feature>
<sequence length="702" mass="80709">MSKKVYNKNNQANESVSKYKLLSAYGGPGSIVHTQYGSVIISCIEEWGFLKKIIEIHKEFTDKQTAEKEMHEKVSKDARLERNGNIGISNDHRLLESLQVRKELTNLMYLVLVPDIEVVSHSNKIKDNGEVIAIPSTYMPKVFADNSNNYKPYSNWYKDWVNRAENNDKYGEKFHPPKHIFNEEKGWTSNLKQDNIILLCEHGHISDFPWSKFLRWRKEEPLAIFEDAPVNLFEKQDCCNKPNIKITSNTGNASGFDGKWLKCSNCNRGISLKGLMSVKILCPGHLPWEVNTGDVQYHSGNRHNRNQDPPNENCNCKDGKGKPKPLKVALTTGNNIYYSRIISSIYLHSELFESEDSLEIIRLQEKKKQAVKNEEYGLAEKLNNKIKELELNQVGVEEEIPDSMKEMIFRYNEFKAFHKNEELLRKYPKNLKVKDVTENLNRDVNNNVDGKLAKYFKRILRVDNMKITSAQLDFSRVVPIDADAENAHPKNIFRSKNENVVVYPVVENFGEGIFFSFNDELIEDFSINSDVIENMKSQLSQLQKESNNFNKGAIDFANVMNWQLYLVHTFSHLIMRELEFRCGYPTASLSERIYVSNENDYKMYGCLIYTAEGAEGSMGGLIAQTRPQNLNNLIKSAIKRATICNSDPLCWESEGQGLFDLNFASCFSCSLVSETSCEHRNLYLDRKILVDSENGFFKEIIN</sequence>
<organism evidence="3 4">
    <name type="scientific">Polaribacter aquimarinus</name>
    <dbReference type="NCBI Taxonomy" id="2100726"/>
    <lineage>
        <taxon>Bacteria</taxon>
        <taxon>Pseudomonadati</taxon>
        <taxon>Bacteroidota</taxon>
        <taxon>Flavobacteriia</taxon>
        <taxon>Flavobacteriales</taxon>
        <taxon>Flavobacteriaceae</taxon>
    </lineage>
</organism>
<proteinExistence type="predicted"/>
<dbReference type="InterPro" id="IPR047721">
    <property type="entry name" value="DrmB"/>
</dbReference>
<comment type="caution">
    <text evidence="3">The sequence shown here is derived from an EMBL/GenBank/DDBJ whole genome shotgun (WGS) entry which is preliminary data.</text>
</comment>
<dbReference type="NCBIfam" id="NF038324">
    <property type="entry name" value="DrmB_fam"/>
    <property type="match status" value="1"/>
</dbReference>
<feature type="domain" description="MrfA-like Zn-binding" evidence="2">
    <location>
        <begin position="570"/>
        <end position="669"/>
    </location>
</feature>
<dbReference type="RefSeq" id="WP_109404760.1">
    <property type="nucleotide sequence ID" value="NZ_QFFG01000003.1"/>
</dbReference>
<dbReference type="AlphaFoldDB" id="A0A2U2JA68"/>
<dbReference type="InterPro" id="IPR018973">
    <property type="entry name" value="MZB"/>
</dbReference>
<evidence type="ECO:0000313" key="3">
    <source>
        <dbReference type="EMBL" id="PWG05215.1"/>
    </source>
</evidence>
<dbReference type="Proteomes" id="UP000245670">
    <property type="component" value="Unassembled WGS sequence"/>
</dbReference>